<dbReference type="InterPro" id="IPR008662">
    <property type="entry name" value="TOIP1/2"/>
</dbReference>
<dbReference type="GO" id="GO:0016020">
    <property type="term" value="C:membrane"/>
    <property type="evidence" value="ECO:0007669"/>
    <property type="project" value="TreeGrafter"/>
</dbReference>
<evidence type="ECO:0000256" key="4">
    <source>
        <dbReference type="ARBA" id="ARBA00022692"/>
    </source>
</evidence>
<keyword evidence="14" id="KW-1185">Reference proteome</keyword>
<dbReference type="OrthoDB" id="6258998at2759"/>
<evidence type="ECO:0000313" key="13">
    <source>
        <dbReference type="EMBL" id="CAG5861561.1"/>
    </source>
</evidence>
<feature type="region of interest" description="Disordered" evidence="10">
    <location>
        <begin position="1"/>
        <end position="105"/>
    </location>
</feature>
<keyword evidence="3" id="KW-0597">Phosphoprotein</keyword>
<dbReference type="AlphaFoldDB" id="A0A8S4A804"/>
<dbReference type="EMBL" id="CAJRST010000002">
    <property type="protein sequence ID" value="CAG5861561.1"/>
    <property type="molecule type" value="Genomic_DNA"/>
</dbReference>
<feature type="compositionally biased region" description="Basic and acidic residues" evidence="10">
    <location>
        <begin position="235"/>
        <end position="244"/>
    </location>
</feature>
<keyword evidence="7" id="KW-0325">Glycoprotein</keyword>
<dbReference type="Gene3D" id="3.40.50.12190">
    <property type="match status" value="1"/>
</dbReference>
<dbReference type="PANTHER" id="PTHR18843:SF7">
    <property type="entry name" value="LAMINA-ASSOCIATED POLYPEPTIDE 1B ISOFORM 1-RELATED"/>
    <property type="match status" value="1"/>
</dbReference>
<reference evidence="13" key="1">
    <citation type="submission" date="2021-05" db="EMBL/GenBank/DDBJ databases">
        <authorList>
            <person name="Tigano A."/>
        </authorList>
    </citation>
    <scope>NUCLEOTIDE SEQUENCE</scope>
</reference>
<keyword evidence="8" id="KW-0539">Nucleus</keyword>
<evidence type="ECO:0000256" key="6">
    <source>
        <dbReference type="ARBA" id="ARBA00023136"/>
    </source>
</evidence>
<dbReference type="InterPro" id="IPR038599">
    <property type="entry name" value="LAP1C-like_C_sf"/>
</dbReference>
<protein>
    <submittedName>
        <fullName evidence="13">(Atlantic silverside) hypothetical protein</fullName>
    </submittedName>
</protein>
<proteinExistence type="inferred from homology"/>
<dbReference type="GO" id="GO:0001671">
    <property type="term" value="F:ATPase activator activity"/>
    <property type="evidence" value="ECO:0007669"/>
    <property type="project" value="InterPro"/>
</dbReference>
<dbReference type="Proteomes" id="UP000677803">
    <property type="component" value="Unassembled WGS sequence"/>
</dbReference>
<evidence type="ECO:0000256" key="10">
    <source>
        <dbReference type="SAM" id="MobiDB-lite"/>
    </source>
</evidence>
<evidence type="ECO:0000313" key="14">
    <source>
        <dbReference type="Proteomes" id="UP000677803"/>
    </source>
</evidence>
<feature type="region of interest" description="Disordered" evidence="10">
    <location>
        <begin position="209"/>
        <end position="254"/>
    </location>
</feature>
<dbReference type="GO" id="GO:0061024">
    <property type="term" value="P:membrane organization"/>
    <property type="evidence" value="ECO:0007669"/>
    <property type="project" value="TreeGrafter"/>
</dbReference>
<organism evidence="13 14">
    <name type="scientific">Menidia menidia</name>
    <name type="common">Atlantic silverside</name>
    <dbReference type="NCBI Taxonomy" id="238744"/>
    <lineage>
        <taxon>Eukaryota</taxon>
        <taxon>Metazoa</taxon>
        <taxon>Chordata</taxon>
        <taxon>Craniata</taxon>
        <taxon>Vertebrata</taxon>
        <taxon>Euteleostomi</taxon>
        <taxon>Actinopterygii</taxon>
        <taxon>Neopterygii</taxon>
        <taxon>Teleostei</taxon>
        <taxon>Neoteleostei</taxon>
        <taxon>Acanthomorphata</taxon>
        <taxon>Ovalentaria</taxon>
        <taxon>Atherinomorphae</taxon>
        <taxon>Atheriniformes</taxon>
        <taxon>Atherinopsidae</taxon>
        <taxon>Menidiinae</taxon>
        <taxon>Menidia</taxon>
    </lineage>
</organism>
<feature type="compositionally biased region" description="Polar residues" evidence="10">
    <location>
        <begin position="1"/>
        <end position="10"/>
    </location>
</feature>
<evidence type="ECO:0000256" key="9">
    <source>
        <dbReference type="ARBA" id="ARBA00037847"/>
    </source>
</evidence>
<comment type="subcellular location">
    <subcellularLocation>
        <location evidence="9">Endomembrane system</location>
        <topology evidence="9">Single-pass membrane protein</topology>
    </subcellularLocation>
    <subcellularLocation>
        <location evidence="1">Nucleus envelope</location>
    </subcellularLocation>
</comment>
<feature type="region of interest" description="Disordered" evidence="10">
    <location>
        <begin position="516"/>
        <end position="537"/>
    </location>
</feature>
<accession>A0A8S4A804</accession>
<evidence type="ECO:0000256" key="5">
    <source>
        <dbReference type="ARBA" id="ARBA00022989"/>
    </source>
</evidence>
<feature type="compositionally biased region" description="Basic and acidic residues" evidence="10">
    <location>
        <begin position="516"/>
        <end position="526"/>
    </location>
</feature>
<evidence type="ECO:0000256" key="3">
    <source>
        <dbReference type="ARBA" id="ARBA00022553"/>
    </source>
</evidence>
<feature type="compositionally biased region" description="Acidic residues" evidence="10">
    <location>
        <begin position="93"/>
        <end position="102"/>
    </location>
</feature>
<evidence type="ECO:0000256" key="8">
    <source>
        <dbReference type="ARBA" id="ARBA00023242"/>
    </source>
</evidence>
<dbReference type="GO" id="GO:0005635">
    <property type="term" value="C:nuclear envelope"/>
    <property type="evidence" value="ECO:0007669"/>
    <property type="project" value="UniProtKB-SubCell"/>
</dbReference>
<evidence type="ECO:0000256" key="1">
    <source>
        <dbReference type="ARBA" id="ARBA00004259"/>
    </source>
</evidence>
<dbReference type="PANTHER" id="PTHR18843">
    <property type="entry name" value="TORSIN-1A-INTERACTING PROTEIN"/>
    <property type="match status" value="1"/>
</dbReference>
<evidence type="ECO:0000259" key="12">
    <source>
        <dbReference type="Pfam" id="PF05609"/>
    </source>
</evidence>
<feature type="compositionally biased region" description="Basic and acidic residues" evidence="10">
    <location>
        <begin position="67"/>
        <end position="91"/>
    </location>
</feature>
<keyword evidence="5 11" id="KW-1133">Transmembrane helix</keyword>
<evidence type="ECO:0000256" key="2">
    <source>
        <dbReference type="ARBA" id="ARBA00007860"/>
    </source>
</evidence>
<feature type="transmembrane region" description="Helical" evidence="11">
    <location>
        <begin position="260"/>
        <end position="281"/>
    </location>
</feature>
<evidence type="ECO:0000256" key="7">
    <source>
        <dbReference type="ARBA" id="ARBA00023180"/>
    </source>
</evidence>
<name>A0A8S4A804_9TELE</name>
<gene>
    <name evidence="13" type="ORF">MMEN_LOCUS1007</name>
</gene>
<sequence length="537" mass="60048">MDSTISQNKDSAPLRRSSRQSVGKVLKFEATVRGPLKRGKKRSEDRFATKTVNGSRDVENGLEDEESPSKKSRLDTERACGDSNNENKMDYQEAAEEEEEMEDQKLEIGKELSYERKQLKISKDELGELNLSPFVVLGERCPTIPLRENYDQLKPQRESKAPASPTKTNVHTKPLEIRRDVKVTSMADYQKKMDAIARSKDTTTVNRRIPSMVPTPEKTYPTRRVKNIPAPKSSVDPKKQEKTKKSAVTKGSSGNSRRGFLWNIWGLLFLLLLSSATLLAYKIVPFLQKTADGVVPPSGGSIPEKLGDFLSLLEAHFPRQRAELWRMSKIHLEKHLKTAQPTEPVSLILAAGLRAERTLHCLAQGLASAYSSALNASVLLLDGAAKAGQDSDEVKLDIDNRLKAAFGGDTPVAVIHRFDELPPGSTLIFYRYCDHENAAYKKVFLLFTVLLPEDEIGDQLSLKEVEEMVQEHVESKLVRSTNAATFNEMDIDKFGGLWSRISHLILPVVSELKSEPDKCPHNKPDFLKSYSNHIGPS</sequence>
<comment type="similarity">
    <text evidence="2">Belongs to the TOR1AIP family.</text>
</comment>
<dbReference type="Pfam" id="PF05609">
    <property type="entry name" value="LAP1_C"/>
    <property type="match status" value="1"/>
</dbReference>
<keyword evidence="4 11" id="KW-0812">Transmembrane</keyword>
<dbReference type="InterPro" id="IPR046753">
    <property type="entry name" value="TOIP1/2_C"/>
</dbReference>
<evidence type="ECO:0000256" key="11">
    <source>
        <dbReference type="SAM" id="Phobius"/>
    </source>
</evidence>
<comment type="caution">
    <text evidence="13">The sequence shown here is derived from an EMBL/GenBank/DDBJ whole genome shotgun (WGS) entry which is preliminary data.</text>
</comment>
<keyword evidence="6 11" id="KW-0472">Membrane</keyword>
<feature type="domain" description="Torsin-1A-interacting protein 1/2 AAA+ activator" evidence="12">
    <location>
        <begin position="310"/>
        <end position="515"/>
    </location>
</feature>